<keyword evidence="6" id="KW-0175">Coiled coil</keyword>
<comment type="caution">
    <text evidence="9">The sequence shown here is derived from an EMBL/GenBank/DDBJ whole genome shotgun (WGS) entry which is preliminary data.</text>
</comment>
<evidence type="ECO:0000256" key="8">
    <source>
        <dbReference type="SAM" id="Phobius"/>
    </source>
</evidence>
<gene>
    <name evidence="9" type="primary">MTG1_1</name>
    <name evidence="9" type="ORF">MS3_00009870</name>
</gene>
<dbReference type="CTD" id="24597920"/>
<organism evidence="9 10">
    <name type="scientific">Schistosoma haematobium</name>
    <name type="common">Blood fluke</name>
    <dbReference type="NCBI Taxonomy" id="6185"/>
    <lineage>
        <taxon>Eukaryota</taxon>
        <taxon>Metazoa</taxon>
        <taxon>Spiralia</taxon>
        <taxon>Lophotrochozoa</taxon>
        <taxon>Platyhelminthes</taxon>
        <taxon>Trematoda</taxon>
        <taxon>Digenea</taxon>
        <taxon>Strigeidida</taxon>
        <taxon>Schistosomatoidea</taxon>
        <taxon>Schistosomatidae</taxon>
        <taxon>Schistosoma</taxon>
    </lineage>
</organism>
<evidence type="ECO:0000313" key="9">
    <source>
        <dbReference type="EMBL" id="KAH9595124.1"/>
    </source>
</evidence>
<name>A0A922LVZ4_SCHHA</name>
<dbReference type="Gene3D" id="3.40.50.300">
    <property type="entry name" value="P-loop containing nucleotide triphosphate hydrolases"/>
    <property type="match status" value="1"/>
</dbReference>
<dbReference type="GO" id="GO:0016020">
    <property type="term" value="C:membrane"/>
    <property type="evidence" value="ECO:0007669"/>
    <property type="project" value="UniProtKB-SubCell"/>
</dbReference>
<feature type="transmembrane region" description="Helical" evidence="8">
    <location>
        <begin position="140"/>
        <end position="160"/>
    </location>
</feature>
<keyword evidence="10" id="KW-1185">Reference proteome</keyword>
<keyword evidence="4 8" id="KW-0812">Transmembrane</keyword>
<evidence type="ECO:0000313" key="10">
    <source>
        <dbReference type="Proteomes" id="UP000471633"/>
    </source>
</evidence>
<reference evidence="9" key="4">
    <citation type="journal article" date="2022" name="PLoS Pathog.">
        <title>Chromosome-level genome of Schistosoma haematobium underpins genome-wide explorations of molecular variation.</title>
        <authorList>
            <person name="Stroehlein A.J."/>
            <person name="Korhonen P.K."/>
            <person name="Lee V.V."/>
            <person name="Ralph S.A."/>
            <person name="Mentink-Kane M."/>
            <person name="You H."/>
            <person name="McManus D.P."/>
            <person name="Tchuente L.T."/>
            <person name="Stothard J.R."/>
            <person name="Kaur P."/>
            <person name="Dudchenko O."/>
            <person name="Aiden E.L."/>
            <person name="Yang B."/>
            <person name="Yang H."/>
            <person name="Emery A.M."/>
            <person name="Webster B.L."/>
            <person name="Brindley P.J."/>
            <person name="Rollinson D."/>
            <person name="Chang B.C.H."/>
            <person name="Gasser R.B."/>
            <person name="Young N.D."/>
        </authorList>
    </citation>
    <scope>NUCLEOTIDE SEQUENCE</scope>
</reference>
<dbReference type="RefSeq" id="XP_051074118.1">
    <property type="nucleotide sequence ID" value="XM_051218273.1"/>
</dbReference>
<sequence>MPTVFSYQRYASKSVLQRLFSSESFGNISCKSERVRYIGQQAVQWFPGHMRKGMDVIHSKMPLVDVIIEVHDARIPFSGRPEIFQKFELMNDHPSEPLEGDSLDKLNNIDLSHSPDNWSDWFSYISLKFVLYVAKSPWEFLTSILIILTPLMIICAYCSYKLAKELKRQEVDQKMKAKRTAAINKSRKQVKVD</sequence>
<evidence type="ECO:0000256" key="7">
    <source>
        <dbReference type="ARBA" id="ARBA00023136"/>
    </source>
</evidence>
<keyword evidence="7 8" id="KW-0472">Membrane</keyword>
<dbReference type="EMBL" id="AMPZ03000001">
    <property type="protein sequence ID" value="KAH9595124.1"/>
    <property type="molecule type" value="Genomic_DNA"/>
</dbReference>
<dbReference type="Proteomes" id="UP000471633">
    <property type="component" value="Unassembled WGS sequence"/>
</dbReference>
<dbReference type="PANTHER" id="PTHR28644">
    <property type="entry name" value="SMALL INTEGRAL MEMBRANE PROTEIN 15"/>
    <property type="match status" value="1"/>
</dbReference>
<evidence type="ECO:0000256" key="2">
    <source>
        <dbReference type="ARBA" id="ARBA00006758"/>
    </source>
</evidence>
<comment type="subcellular location">
    <subcellularLocation>
        <location evidence="1">Membrane</location>
        <topology evidence="1">Single-pass membrane protein</topology>
    </subcellularLocation>
</comment>
<keyword evidence="5 8" id="KW-1133">Transmembrane helix</keyword>
<dbReference type="GeneID" id="24597920"/>
<dbReference type="AlphaFoldDB" id="A0A922LVZ4"/>
<reference evidence="9" key="1">
    <citation type="journal article" date="2012" name="Nat. Genet.">
        <title>Whole-genome sequence of Schistosoma haematobium.</title>
        <authorList>
            <person name="Young N.D."/>
            <person name="Jex A.R."/>
            <person name="Li B."/>
            <person name="Liu S."/>
            <person name="Yang L."/>
            <person name="Xiong Z."/>
            <person name="Li Y."/>
            <person name="Cantacessi C."/>
            <person name="Hall R.S."/>
            <person name="Xu X."/>
            <person name="Chen F."/>
            <person name="Wu X."/>
            <person name="Zerlotini A."/>
            <person name="Oliveira G."/>
            <person name="Hofmann A."/>
            <person name="Zhang G."/>
            <person name="Fang X."/>
            <person name="Kang Y."/>
            <person name="Campbell B.E."/>
            <person name="Loukas A."/>
            <person name="Ranganathan S."/>
            <person name="Rollinson D."/>
            <person name="Rinaldi G."/>
            <person name="Brindley P.J."/>
            <person name="Yang H."/>
            <person name="Wang J."/>
            <person name="Wang J."/>
            <person name="Gasser R.B."/>
        </authorList>
    </citation>
    <scope>NUCLEOTIDE SEQUENCE</scope>
</reference>
<dbReference type="Pfam" id="PF15086">
    <property type="entry name" value="UPF0542"/>
    <property type="match status" value="1"/>
</dbReference>
<evidence type="ECO:0000256" key="4">
    <source>
        <dbReference type="ARBA" id="ARBA00022692"/>
    </source>
</evidence>
<accession>A0A922LVZ4</accession>
<reference evidence="9" key="3">
    <citation type="submission" date="2021-06" db="EMBL/GenBank/DDBJ databases">
        <title>Chromosome-level genome assembly for S. haematobium.</title>
        <authorList>
            <person name="Stroehlein A.J."/>
        </authorList>
    </citation>
    <scope>NUCLEOTIDE SEQUENCE</scope>
</reference>
<dbReference type="PANTHER" id="PTHR28644:SF1">
    <property type="entry name" value="SMALL INTEGRAL MEMBRANE PROTEIN 15"/>
    <property type="match status" value="1"/>
</dbReference>
<dbReference type="InterPro" id="IPR027877">
    <property type="entry name" value="Smim15"/>
</dbReference>
<evidence type="ECO:0000256" key="1">
    <source>
        <dbReference type="ARBA" id="ARBA00004167"/>
    </source>
</evidence>
<evidence type="ECO:0000256" key="6">
    <source>
        <dbReference type="ARBA" id="ARBA00023054"/>
    </source>
</evidence>
<reference evidence="9" key="2">
    <citation type="journal article" date="2019" name="Gigascience">
        <title>High-quality Schistosoma haematobium genome achieved by single-molecule and long-range sequencing.</title>
        <authorList>
            <person name="Stroehlein A.J."/>
            <person name="Korhonen P.K."/>
            <person name="Chong T.M."/>
            <person name="Lim Y.L."/>
            <person name="Chan K.G."/>
            <person name="Webster B."/>
            <person name="Rollinson D."/>
            <person name="Brindley P.J."/>
            <person name="Gasser R.B."/>
            <person name="Young N.D."/>
        </authorList>
    </citation>
    <scope>NUCLEOTIDE SEQUENCE</scope>
</reference>
<proteinExistence type="inferred from homology"/>
<evidence type="ECO:0000256" key="3">
    <source>
        <dbReference type="ARBA" id="ARBA00017904"/>
    </source>
</evidence>
<evidence type="ECO:0000256" key="5">
    <source>
        <dbReference type="ARBA" id="ARBA00022989"/>
    </source>
</evidence>
<comment type="similarity">
    <text evidence="2">Belongs to the SMIM15 family.</text>
</comment>
<dbReference type="InterPro" id="IPR027417">
    <property type="entry name" value="P-loop_NTPase"/>
</dbReference>
<protein>
    <recommendedName>
        <fullName evidence="3">Small integral membrane protein 15</fullName>
    </recommendedName>
</protein>